<dbReference type="AlphaFoldDB" id="A0A146K4Z1"/>
<dbReference type="EMBL" id="GDID01005652">
    <property type="protein sequence ID" value="JAP90954.1"/>
    <property type="molecule type" value="Transcribed_RNA"/>
</dbReference>
<evidence type="ECO:0000313" key="1">
    <source>
        <dbReference type="EMBL" id="JAP90954.1"/>
    </source>
</evidence>
<name>A0A146K4Z1_9EUKA</name>
<protein>
    <submittedName>
        <fullName evidence="1">Uncharacterized protein</fullName>
    </submittedName>
</protein>
<proteinExistence type="predicted"/>
<feature type="non-terminal residue" evidence="1">
    <location>
        <position position="1"/>
    </location>
</feature>
<feature type="non-terminal residue" evidence="1">
    <location>
        <position position="450"/>
    </location>
</feature>
<organism evidence="1">
    <name type="scientific">Trepomonas sp. PC1</name>
    <dbReference type="NCBI Taxonomy" id="1076344"/>
    <lineage>
        <taxon>Eukaryota</taxon>
        <taxon>Metamonada</taxon>
        <taxon>Diplomonadida</taxon>
        <taxon>Hexamitidae</taxon>
        <taxon>Hexamitinae</taxon>
        <taxon>Trepomonas</taxon>
    </lineage>
</organism>
<gene>
    <name evidence="1" type="ORF">TPC1_17585</name>
</gene>
<accession>A0A146K4Z1</accession>
<sequence length="450" mass="53458">FLEKQIQQIFKLEYKEVQAEEKHYQDFDPHRQRLALRETMLTYFPSSKDDASLRIFKSSTPGSSSQEIVVSITDEYQEHLFRLSPTLRKHYDEYSKKNDDFWCHVVCAANEDAKSGFQMKDELKDVQNLIKMLHTQINFKNSPLQKLLKDVLQLRIKHKDLLQSYRQSSYQLEDKATQQVSLYEEQFLSLGVTVPQMTFVSECAPLEQTFYNGFAPDEADFYQDDLSFNLIRQINCFSCNILNEIKEEQFLKCEVEDVTLHPCNRLTDQQTQRQTQHQNFQTSKIEVQSCQQKLKSLNEEEKQNLLTKKATCYEITLANKNLFDVKVFDDPEIDQKYRAKFLVLKGYYQVLLKFLKCFYGFARKHKVNYQPQSTFVSETVAMKIQNFQNDEQKSELECTKEKCERWLQQFDEDLKSEQLFQDESIRKVFDKFYKEGTNIQKLINRCKKVL</sequence>
<reference evidence="1" key="1">
    <citation type="submission" date="2015-07" db="EMBL/GenBank/DDBJ databases">
        <title>Adaptation to a free-living lifestyle via gene acquisitions in the diplomonad Trepomonas sp. PC1.</title>
        <authorList>
            <person name="Xu F."/>
            <person name="Jerlstrom-Hultqvist J."/>
            <person name="Kolisko M."/>
            <person name="Simpson A.G.B."/>
            <person name="Roger A.J."/>
            <person name="Svard S.G."/>
            <person name="Andersson J.O."/>
        </authorList>
    </citation>
    <scope>NUCLEOTIDE SEQUENCE</scope>
    <source>
        <strain evidence="1">PC1</strain>
    </source>
</reference>